<feature type="domain" description="Glycosyltransferase 2-like" evidence="2">
    <location>
        <begin position="9"/>
        <end position="135"/>
    </location>
</feature>
<dbReference type="PANTHER" id="PTHR43685:SF2">
    <property type="entry name" value="GLYCOSYLTRANSFERASE 2-LIKE DOMAIN-CONTAINING PROTEIN"/>
    <property type="match status" value="1"/>
</dbReference>
<accession>A0A9J6ZPF0</accession>
<dbReference type="SUPFAM" id="SSF53448">
    <property type="entry name" value="Nucleotide-diphospho-sugar transferases"/>
    <property type="match status" value="1"/>
</dbReference>
<dbReference type="InterPro" id="IPR001173">
    <property type="entry name" value="Glyco_trans_2-like"/>
</dbReference>
<dbReference type="RefSeq" id="WP_250723885.1">
    <property type="nucleotide sequence ID" value="NZ_CP098400.1"/>
</dbReference>
<gene>
    <name evidence="3" type="ORF">M9189_00205</name>
</gene>
<dbReference type="Pfam" id="PF00535">
    <property type="entry name" value="Glycos_transf_2"/>
    <property type="match status" value="1"/>
</dbReference>
<sequence length="250" mass="28526">MPDLLPRVSIITVVYNGEATLERTILSVKSLNYSNLEYIIIDGASKDGTLDIVERHKEVVSRLISEPDKGLYDAMNKGLDLASGDYVWFINSGDEVADPELLNRIFGINSSADIYYGDTLIVDNNGEEIGHRRLSPPENLTWLDFRKGMLVSHQSIIVARRIAEHYDLQYRFSADFDWVLKALRKAERIVNGKAVFSRFLDGGLTKSNILPGLKERFSIMVRNYGFITTLLSHIPIGLKFLYFLIRYKRF</sequence>
<organism evidence="3 4">
    <name type="scientific">Xiashengella succiniciproducens</name>
    <dbReference type="NCBI Taxonomy" id="2949635"/>
    <lineage>
        <taxon>Bacteria</taxon>
        <taxon>Pseudomonadati</taxon>
        <taxon>Bacteroidota</taxon>
        <taxon>Bacteroidia</taxon>
        <taxon>Marinilabiliales</taxon>
        <taxon>Marinilabiliaceae</taxon>
        <taxon>Xiashengella</taxon>
    </lineage>
</organism>
<dbReference type="AlphaFoldDB" id="A0A9J6ZPF0"/>
<dbReference type="EMBL" id="CP098400">
    <property type="protein sequence ID" value="URW79778.1"/>
    <property type="molecule type" value="Genomic_DNA"/>
</dbReference>
<keyword evidence="1" id="KW-0472">Membrane</keyword>
<dbReference type="Gene3D" id="3.90.550.10">
    <property type="entry name" value="Spore Coat Polysaccharide Biosynthesis Protein SpsA, Chain A"/>
    <property type="match status" value="1"/>
</dbReference>
<reference evidence="3" key="1">
    <citation type="submission" date="2022-05" db="EMBL/GenBank/DDBJ databases">
        <authorList>
            <person name="Sun X."/>
        </authorList>
    </citation>
    <scope>NUCLEOTIDE SEQUENCE</scope>
    <source>
        <strain evidence="3">Ai-910</strain>
    </source>
</reference>
<dbReference type="CDD" id="cd06433">
    <property type="entry name" value="GT_2_WfgS_like"/>
    <property type="match status" value="1"/>
</dbReference>
<dbReference type="Proteomes" id="UP001056426">
    <property type="component" value="Chromosome"/>
</dbReference>
<evidence type="ECO:0000259" key="2">
    <source>
        <dbReference type="Pfam" id="PF00535"/>
    </source>
</evidence>
<evidence type="ECO:0000256" key="1">
    <source>
        <dbReference type="SAM" id="Phobius"/>
    </source>
</evidence>
<keyword evidence="1" id="KW-1133">Transmembrane helix</keyword>
<proteinExistence type="predicted"/>
<reference evidence="3" key="2">
    <citation type="submission" date="2022-06" db="EMBL/GenBank/DDBJ databases">
        <title>Xiashengella guii gen. nov. sp. nov., a bacterium isolated form anaerobic digestion tank.</title>
        <authorList>
            <person name="Huang H."/>
        </authorList>
    </citation>
    <scope>NUCLEOTIDE SEQUENCE</scope>
    <source>
        <strain evidence="3">Ai-910</strain>
    </source>
</reference>
<protein>
    <submittedName>
        <fullName evidence="3">Glycosyltransferase</fullName>
    </submittedName>
</protein>
<dbReference type="KEGG" id="alkq:M9189_00205"/>
<name>A0A9J6ZPF0_9BACT</name>
<dbReference type="InterPro" id="IPR029044">
    <property type="entry name" value="Nucleotide-diphossugar_trans"/>
</dbReference>
<dbReference type="PANTHER" id="PTHR43685">
    <property type="entry name" value="GLYCOSYLTRANSFERASE"/>
    <property type="match status" value="1"/>
</dbReference>
<evidence type="ECO:0000313" key="3">
    <source>
        <dbReference type="EMBL" id="URW79778.1"/>
    </source>
</evidence>
<evidence type="ECO:0000313" key="4">
    <source>
        <dbReference type="Proteomes" id="UP001056426"/>
    </source>
</evidence>
<keyword evidence="4" id="KW-1185">Reference proteome</keyword>
<keyword evidence="1" id="KW-0812">Transmembrane</keyword>
<feature type="transmembrane region" description="Helical" evidence="1">
    <location>
        <begin position="224"/>
        <end position="245"/>
    </location>
</feature>
<dbReference type="InterPro" id="IPR050834">
    <property type="entry name" value="Glycosyltransf_2"/>
</dbReference>